<dbReference type="Proteomes" id="UP000243975">
    <property type="component" value="Unassembled WGS sequence"/>
</dbReference>
<evidence type="ECO:0000313" key="1">
    <source>
        <dbReference type="EMBL" id="KVH89638.1"/>
    </source>
</evidence>
<keyword evidence="2" id="KW-1185">Reference proteome</keyword>
<name>A0A103XF65_CYNCS</name>
<evidence type="ECO:0000313" key="2">
    <source>
        <dbReference type="Proteomes" id="UP000243975"/>
    </source>
</evidence>
<protein>
    <submittedName>
        <fullName evidence="1">Uncharacterized protein</fullName>
    </submittedName>
</protein>
<proteinExistence type="predicted"/>
<accession>A0A103XF65</accession>
<dbReference type="Gramene" id="KVH89638">
    <property type="protein sequence ID" value="KVH89638"/>
    <property type="gene ID" value="Ccrd_008370"/>
</dbReference>
<comment type="caution">
    <text evidence="1">The sequence shown here is derived from an EMBL/GenBank/DDBJ whole genome shotgun (WGS) entry which is preliminary data.</text>
</comment>
<gene>
    <name evidence="1" type="ORF">Ccrd_008370</name>
</gene>
<organism evidence="1 2">
    <name type="scientific">Cynara cardunculus var. scolymus</name>
    <name type="common">Globe artichoke</name>
    <name type="synonym">Cynara scolymus</name>
    <dbReference type="NCBI Taxonomy" id="59895"/>
    <lineage>
        <taxon>Eukaryota</taxon>
        <taxon>Viridiplantae</taxon>
        <taxon>Streptophyta</taxon>
        <taxon>Embryophyta</taxon>
        <taxon>Tracheophyta</taxon>
        <taxon>Spermatophyta</taxon>
        <taxon>Magnoliopsida</taxon>
        <taxon>eudicotyledons</taxon>
        <taxon>Gunneridae</taxon>
        <taxon>Pentapetalae</taxon>
        <taxon>asterids</taxon>
        <taxon>campanulids</taxon>
        <taxon>Asterales</taxon>
        <taxon>Asteraceae</taxon>
        <taxon>Carduoideae</taxon>
        <taxon>Cardueae</taxon>
        <taxon>Carduinae</taxon>
        <taxon>Cynara</taxon>
    </lineage>
</organism>
<reference evidence="1 2" key="1">
    <citation type="journal article" date="2016" name="Sci. Rep.">
        <title>The genome sequence of the outbreeding globe artichoke constructed de novo incorporating a phase-aware low-pass sequencing strategy of F1 progeny.</title>
        <authorList>
            <person name="Scaglione D."/>
            <person name="Reyes-Chin-Wo S."/>
            <person name="Acquadro A."/>
            <person name="Froenicke L."/>
            <person name="Portis E."/>
            <person name="Beitel C."/>
            <person name="Tirone M."/>
            <person name="Mauro R."/>
            <person name="Lo Monaco A."/>
            <person name="Mauromicale G."/>
            <person name="Faccioli P."/>
            <person name="Cattivelli L."/>
            <person name="Rieseberg L."/>
            <person name="Michelmore R."/>
            <person name="Lanteri S."/>
        </authorList>
    </citation>
    <scope>NUCLEOTIDE SEQUENCE [LARGE SCALE GENOMIC DNA]</scope>
    <source>
        <strain evidence="1">2C</strain>
    </source>
</reference>
<sequence>MRTYQWKEMLMLVIELFPLSTIPSSTQLRAHFNCLGYVLPKR</sequence>
<dbReference type="AlphaFoldDB" id="A0A103XF65"/>
<dbReference type="EMBL" id="LEKV01005191">
    <property type="protein sequence ID" value="KVH89638.1"/>
    <property type="molecule type" value="Genomic_DNA"/>
</dbReference>